<evidence type="ECO:0000313" key="2">
    <source>
        <dbReference type="Proteomes" id="UP000494363"/>
    </source>
</evidence>
<organism evidence="1 2">
    <name type="scientific">Paraburkholderia humisilvae</name>
    <dbReference type="NCBI Taxonomy" id="627669"/>
    <lineage>
        <taxon>Bacteria</taxon>
        <taxon>Pseudomonadati</taxon>
        <taxon>Pseudomonadota</taxon>
        <taxon>Betaproteobacteria</taxon>
        <taxon>Burkholderiales</taxon>
        <taxon>Burkholderiaceae</taxon>
        <taxon>Paraburkholderia</taxon>
    </lineage>
</organism>
<dbReference type="Proteomes" id="UP000494363">
    <property type="component" value="Unassembled WGS sequence"/>
</dbReference>
<evidence type="ECO:0000313" key="1">
    <source>
        <dbReference type="EMBL" id="CAB3775167.1"/>
    </source>
</evidence>
<dbReference type="AlphaFoldDB" id="A0A6J5FCI6"/>
<protein>
    <submittedName>
        <fullName evidence="1">Uncharacterized protein</fullName>
    </submittedName>
</protein>
<accession>A0A6J5FCI6</accession>
<gene>
    <name evidence="1" type="ORF">LMG29542_08549</name>
</gene>
<dbReference type="EMBL" id="CADIKH010000290">
    <property type="protein sequence ID" value="CAB3775167.1"/>
    <property type="molecule type" value="Genomic_DNA"/>
</dbReference>
<proteinExistence type="predicted"/>
<reference evidence="1 2" key="1">
    <citation type="submission" date="2020-04" db="EMBL/GenBank/DDBJ databases">
        <authorList>
            <person name="De Canck E."/>
        </authorList>
    </citation>
    <scope>NUCLEOTIDE SEQUENCE [LARGE SCALE GENOMIC DNA]</scope>
    <source>
        <strain evidence="1 2">LMG 29542</strain>
    </source>
</reference>
<keyword evidence="2" id="KW-1185">Reference proteome</keyword>
<sequence>MASAERRARCHSDVLSARDAALSASRVRAAQPHPVVHQELLLRFELRGQLREVCAEQVASLA</sequence>
<name>A0A6J5FCI6_9BURK</name>